<dbReference type="STRING" id="1082931.KKY_1110"/>
<dbReference type="KEGG" id="phl:KKY_1110"/>
<keyword evidence="3 4" id="KW-0012">Acyltransferase</keyword>
<dbReference type="RefSeq" id="WP_014130292.1">
    <property type="nucleotide sequence ID" value="NC_016078.1"/>
</dbReference>
<dbReference type="EC" id="2.3.2.29" evidence="4"/>
<dbReference type="SUPFAM" id="SSF55729">
    <property type="entry name" value="Acyl-CoA N-acyltransferases (Nat)"/>
    <property type="match status" value="1"/>
</dbReference>
<name>G4R628_PELHB</name>
<keyword evidence="2 4" id="KW-0808">Transferase</keyword>
<dbReference type="PANTHER" id="PTHR21367">
    <property type="entry name" value="ARGININE-TRNA-PROTEIN TRANSFERASE 1"/>
    <property type="match status" value="1"/>
</dbReference>
<comment type="catalytic activity">
    <reaction evidence="4">
        <text>N-terminal L-aspartyl-[protein] + L-leucyl-tRNA(Leu) = N-terminal L-leucyl-L-aspartyl-[protein] + tRNA(Leu) + H(+)</text>
        <dbReference type="Rhea" id="RHEA:50420"/>
        <dbReference type="Rhea" id="RHEA-COMP:9613"/>
        <dbReference type="Rhea" id="RHEA-COMP:9622"/>
        <dbReference type="Rhea" id="RHEA-COMP:12669"/>
        <dbReference type="Rhea" id="RHEA-COMP:12674"/>
        <dbReference type="ChEBI" id="CHEBI:15378"/>
        <dbReference type="ChEBI" id="CHEBI:64720"/>
        <dbReference type="ChEBI" id="CHEBI:78442"/>
        <dbReference type="ChEBI" id="CHEBI:78494"/>
        <dbReference type="ChEBI" id="CHEBI:133042"/>
        <dbReference type="EC" id="2.3.2.29"/>
    </reaction>
</comment>
<dbReference type="PIRSF" id="PIRSF037208">
    <property type="entry name" value="ATE_pro_prd"/>
    <property type="match status" value="1"/>
</dbReference>
<evidence type="ECO:0000256" key="3">
    <source>
        <dbReference type="ARBA" id="ARBA00023315"/>
    </source>
</evidence>
<protein>
    <recommendedName>
        <fullName evidence="4">Aspartate/glutamate leucyltransferase</fullName>
        <ecNumber evidence="4">2.3.2.29</ecNumber>
    </recommendedName>
</protein>
<dbReference type="NCBIfam" id="NF002343">
    <property type="entry name" value="PRK01305.1-4"/>
    <property type="match status" value="1"/>
</dbReference>
<dbReference type="InterPro" id="IPR007471">
    <property type="entry name" value="N-end_Aminoacyl_Trfase_N"/>
</dbReference>
<accession>G4R628</accession>
<organism evidence="7 8">
    <name type="scientific">Pelagibacterium halotolerans (strain DSM 22347 / JCM 15775 / CGMCC 1.7692 / B2)</name>
    <dbReference type="NCBI Taxonomy" id="1082931"/>
    <lineage>
        <taxon>Bacteria</taxon>
        <taxon>Pseudomonadati</taxon>
        <taxon>Pseudomonadota</taxon>
        <taxon>Alphaproteobacteria</taxon>
        <taxon>Hyphomicrobiales</taxon>
        <taxon>Devosiaceae</taxon>
        <taxon>Pelagibacterium</taxon>
    </lineage>
</organism>
<dbReference type="GO" id="GO:0005737">
    <property type="term" value="C:cytoplasm"/>
    <property type="evidence" value="ECO:0007669"/>
    <property type="project" value="UniProtKB-SubCell"/>
</dbReference>
<dbReference type="EMBL" id="CP003075">
    <property type="protein sequence ID" value="AEQ51143.1"/>
    <property type="molecule type" value="Genomic_DNA"/>
</dbReference>
<evidence type="ECO:0000256" key="1">
    <source>
        <dbReference type="ARBA" id="ARBA00022490"/>
    </source>
</evidence>
<evidence type="ECO:0000259" key="5">
    <source>
        <dbReference type="Pfam" id="PF04376"/>
    </source>
</evidence>
<keyword evidence="1 4" id="KW-0963">Cytoplasm</keyword>
<dbReference type="HOGENOM" id="CLU_077607_1_0_5"/>
<dbReference type="PANTHER" id="PTHR21367:SF1">
    <property type="entry name" value="ARGINYL-TRNA--PROTEIN TRANSFERASE 1"/>
    <property type="match status" value="1"/>
</dbReference>
<comment type="similarity">
    <text evidence="4">Belongs to the R-transferase family. Bpt subfamily.</text>
</comment>
<dbReference type="InterPro" id="IPR030700">
    <property type="entry name" value="N-end_Aminoacyl_Trfase"/>
</dbReference>
<dbReference type="HAMAP" id="MF_00689">
    <property type="entry name" value="Bpt"/>
    <property type="match status" value="1"/>
</dbReference>
<comment type="subcellular location">
    <subcellularLocation>
        <location evidence="4">Cytoplasm</location>
    </subcellularLocation>
</comment>
<dbReference type="PATRIC" id="fig|1082931.4.peg.1097"/>
<dbReference type="GO" id="GO:0004057">
    <property type="term" value="F:arginyl-tRNA--protein transferase activity"/>
    <property type="evidence" value="ECO:0007669"/>
    <property type="project" value="InterPro"/>
</dbReference>
<evidence type="ECO:0000313" key="8">
    <source>
        <dbReference type="Proteomes" id="UP000008850"/>
    </source>
</evidence>
<dbReference type="eggNOG" id="COG2935">
    <property type="taxonomic scope" value="Bacteria"/>
</dbReference>
<dbReference type="InterPro" id="IPR017138">
    <property type="entry name" value="Asp_Glu_LeuTrfase"/>
</dbReference>
<dbReference type="GO" id="GO:0071596">
    <property type="term" value="P:ubiquitin-dependent protein catabolic process via the N-end rule pathway"/>
    <property type="evidence" value="ECO:0007669"/>
    <property type="project" value="InterPro"/>
</dbReference>
<gene>
    <name evidence="4" type="primary">bpt</name>
    <name evidence="7" type="ordered locus">KKY_1110</name>
</gene>
<feature type="domain" description="N-end aminoacyl transferase N-terminal" evidence="5">
    <location>
        <begin position="16"/>
        <end position="86"/>
    </location>
</feature>
<feature type="domain" description="N-end rule aminoacyl transferase C-terminal" evidence="6">
    <location>
        <begin position="106"/>
        <end position="234"/>
    </location>
</feature>
<dbReference type="InterPro" id="IPR007472">
    <property type="entry name" value="N-end_Aminoacyl_Trfase_C"/>
</dbReference>
<sequence length="252" mass="28162">MDHTPESAQFFLTAPSACPYLEGRQERKLFTHLSGRRAAALHHLLSDHGFRRSQNLIYRPACLDCDACQSVRVRAIDFFPATRHRRNLKLNSDIVAEMVAPIVSAEQYGLFKRYLDARHDGGGMTQMSYLDYEFMVEDTPVQSVLVEYRLAVDGPDGVAGQLVAVALTDPLPDGLSMVYSFFDPALSRRGLGTMMILDHIARARMAGGYLYLGYWVKDSPKMAYKAASQPLEVQRGSRGWVDLDPETGAEPE</sequence>
<proteinExistence type="inferred from homology"/>
<evidence type="ECO:0000256" key="2">
    <source>
        <dbReference type="ARBA" id="ARBA00022679"/>
    </source>
</evidence>
<evidence type="ECO:0000313" key="7">
    <source>
        <dbReference type="EMBL" id="AEQ51143.1"/>
    </source>
</evidence>
<dbReference type="AlphaFoldDB" id="G4R628"/>
<comment type="catalytic activity">
    <reaction evidence="4">
        <text>N-terminal L-glutamyl-[protein] + L-leucyl-tRNA(Leu) = N-terminal L-leucyl-L-glutamyl-[protein] + tRNA(Leu) + H(+)</text>
        <dbReference type="Rhea" id="RHEA:50412"/>
        <dbReference type="Rhea" id="RHEA-COMP:9613"/>
        <dbReference type="Rhea" id="RHEA-COMP:9622"/>
        <dbReference type="Rhea" id="RHEA-COMP:12664"/>
        <dbReference type="Rhea" id="RHEA-COMP:12668"/>
        <dbReference type="ChEBI" id="CHEBI:15378"/>
        <dbReference type="ChEBI" id="CHEBI:64721"/>
        <dbReference type="ChEBI" id="CHEBI:78442"/>
        <dbReference type="ChEBI" id="CHEBI:78494"/>
        <dbReference type="ChEBI" id="CHEBI:133041"/>
        <dbReference type="EC" id="2.3.2.29"/>
    </reaction>
</comment>
<comment type="function">
    <text evidence="4">Functions in the N-end rule pathway of protein degradation where it conjugates Leu from its aminoacyl-tRNA to the N-termini of proteins containing an N-terminal aspartate or glutamate.</text>
</comment>
<reference evidence="7 8" key="1">
    <citation type="journal article" date="2012" name="J. Bacteriol.">
        <title>Complete genome sequence of Pelagibacterium halotolerans B2T.</title>
        <authorList>
            <person name="Huo Y.Y."/>
            <person name="Cheng H."/>
            <person name="Han X.F."/>
            <person name="Jiang X.W."/>
            <person name="Sun C."/>
            <person name="Zhang X.Q."/>
            <person name="Zhu X.F."/>
            <person name="Liu Y.F."/>
            <person name="Li P.F."/>
            <person name="Ni P.X."/>
            <person name="Wu M."/>
        </authorList>
    </citation>
    <scope>NUCLEOTIDE SEQUENCE [LARGE SCALE GENOMIC DNA]</scope>
    <source>
        <strain evidence="8">DSM 22347 / JCM 15775 / CGMCC 1.7692 / B2</strain>
    </source>
</reference>
<evidence type="ECO:0000256" key="4">
    <source>
        <dbReference type="HAMAP-Rule" id="MF_00689"/>
    </source>
</evidence>
<evidence type="ECO:0000259" key="6">
    <source>
        <dbReference type="Pfam" id="PF04377"/>
    </source>
</evidence>
<dbReference type="Pfam" id="PF04377">
    <property type="entry name" value="ATE_C"/>
    <property type="match status" value="1"/>
</dbReference>
<dbReference type="Pfam" id="PF04376">
    <property type="entry name" value="ATE_N"/>
    <property type="match status" value="1"/>
</dbReference>
<dbReference type="Proteomes" id="UP000008850">
    <property type="component" value="Chromosome"/>
</dbReference>
<dbReference type="InterPro" id="IPR016181">
    <property type="entry name" value="Acyl_CoA_acyltransferase"/>
</dbReference>
<keyword evidence="8" id="KW-1185">Reference proteome</keyword>
<dbReference type="GO" id="GO:0008914">
    <property type="term" value="F:leucyl-tRNA--protein transferase activity"/>
    <property type="evidence" value="ECO:0007669"/>
    <property type="project" value="UniProtKB-UniRule"/>
</dbReference>